<evidence type="ECO:0000256" key="1">
    <source>
        <dbReference type="SAM" id="SignalP"/>
    </source>
</evidence>
<reference evidence="2" key="1">
    <citation type="journal article" date="2023" name="Mol. Phylogenet. Evol.">
        <title>Genome-scale phylogeny and comparative genomics of the fungal order Sordariales.</title>
        <authorList>
            <person name="Hensen N."/>
            <person name="Bonometti L."/>
            <person name="Westerberg I."/>
            <person name="Brannstrom I.O."/>
            <person name="Guillou S."/>
            <person name="Cros-Aarteil S."/>
            <person name="Calhoun S."/>
            <person name="Haridas S."/>
            <person name="Kuo A."/>
            <person name="Mondo S."/>
            <person name="Pangilinan J."/>
            <person name="Riley R."/>
            <person name="LaButti K."/>
            <person name="Andreopoulos B."/>
            <person name="Lipzen A."/>
            <person name="Chen C."/>
            <person name="Yan M."/>
            <person name="Daum C."/>
            <person name="Ng V."/>
            <person name="Clum A."/>
            <person name="Steindorff A."/>
            <person name="Ohm R.A."/>
            <person name="Martin F."/>
            <person name="Silar P."/>
            <person name="Natvig D.O."/>
            <person name="Lalanne C."/>
            <person name="Gautier V."/>
            <person name="Ament-Velasquez S.L."/>
            <person name="Kruys A."/>
            <person name="Hutchinson M.I."/>
            <person name="Powell A.J."/>
            <person name="Barry K."/>
            <person name="Miller A.N."/>
            <person name="Grigoriev I.V."/>
            <person name="Debuchy R."/>
            <person name="Gladieux P."/>
            <person name="Hiltunen Thoren M."/>
            <person name="Johannesson H."/>
        </authorList>
    </citation>
    <scope>NUCLEOTIDE SEQUENCE</scope>
    <source>
        <strain evidence="2">PSN293</strain>
    </source>
</reference>
<evidence type="ECO:0000313" key="2">
    <source>
        <dbReference type="EMBL" id="KAK4208771.1"/>
    </source>
</evidence>
<keyword evidence="3" id="KW-1185">Reference proteome</keyword>
<comment type="caution">
    <text evidence="2">The sequence shown here is derived from an EMBL/GenBank/DDBJ whole genome shotgun (WGS) entry which is preliminary data.</text>
</comment>
<reference evidence="2" key="2">
    <citation type="submission" date="2023-05" db="EMBL/GenBank/DDBJ databases">
        <authorList>
            <consortium name="Lawrence Berkeley National Laboratory"/>
            <person name="Steindorff A."/>
            <person name="Hensen N."/>
            <person name="Bonometti L."/>
            <person name="Westerberg I."/>
            <person name="Brannstrom I.O."/>
            <person name="Guillou S."/>
            <person name="Cros-Aarteil S."/>
            <person name="Calhoun S."/>
            <person name="Haridas S."/>
            <person name="Kuo A."/>
            <person name="Mondo S."/>
            <person name="Pangilinan J."/>
            <person name="Riley R."/>
            <person name="Labutti K."/>
            <person name="Andreopoulos B."/>
            <person name="Lipzen A."/>
            <person name="Chen C."/>
            <person name="Yanf M."/>
            <person name="Daum C."/>
            <person name="Ng V."/>
            <person name="Clum A."/>
            <person name="Ohm R."/>
            <person name="Martin F."/>
            <person name="Silar P."/>
            <person name="Natvig D."/>
            <person name="Lalanne C."/>
            <person name="Gautier V."/>
            <person name="Ament-Velasquez S.L."/>
            <person name="Kruys A."/>
            <person name="Hutchinson M.I."/>
            <person name="Powell A.J."/>
            <person name="Barry K."/>
            <person name="Miller A.N."/>
            <person name="Grigoriev I.V."/>
            <person name="Debuchy R."/>
            <person name="Gladieux P."/>
            <person name="Thoren M.H."/>
            <person name="Johannesson H."/>
        </authorList>
    </citation>
    <scope>NUCLEOTIDE SEQUENCE</scope>
    <source>
        <strain evidence="2">PSN293</strain>
    </source>
</reference>
<dbReference type="Proteomes" id="UP001301769">
    <property type="component" value="Unassembled WGS sequence"/>
</dbReference>
<feature type="signal peptide" evidence="1">
    <location>
        <begin position="1"/>
        <end position="20"/>
    </location>
</feature>
<name>A0AAN6XZW4_9PEZI</name>
<accession>A0AAN6XZW4</accession>
<keyword evidence="1" id="KW-0732">Signal</keyword>
<dbReference type="AlphaFoldDB" id="A0AAN6XZW4"/>
<dbReference type="EMBL" id="MU858230">
    <property type="protein sequence ID" value="KAK4208771.1"/>
    <property type="molecule type" value="Genomic_DNA"/>
</dbReference>
<sequence length="433" mass="46496">MRLGEAVFLATAALVPFGQAQTAQFKNGRPPQANCEFGSVLDYFEELPPIPRTCLAPLAKLATPQCSELLGIQDATAYIAPQSTEAKEVLTTTLKTSTFYEYARPRLSFPYRTRSLTGVTSASGRTIAFRSTTTVGTFETETRTSTRTTTKLVYQPIPTAKNKTVTVTVDPVTKTTTTTLTTHLASTHAYPRRQQAQTAPNSVSIGNSKSNCDILARHILGLSHESSVLSGACACLQLTPRTTTITGGLTDTATKYIPGTLTEASTSTVTKIHTVTSTVTKLHVQSVTEKGTTTKVVPAVVTATVDVCKRGYKGTKQNGIWNKVVHVPRKQAPSQAECCRRCGHTANCVASAWVPVVPPQARDTTNVKPACQLLIKARPVVLSSDASAEAEKLFVPNKTQMCPLGIEVYDFGEESAEGEGVVFRGPCSVPKRR</sequence>
<feature type="chain" id="PRO_5042895600" evidence="1">
    <location>
        <begin position="21"/>
        <end position="433"/>
    </location>
</feature>
<organism evidence="2 3">
    <name type="scientific">Rhypophila decipiens</name>
    <dbReference type="NCBI Taxonomy" id="261697"/>
    <lineage>
        <taxon>Eukaryota</taxon>
        <taxon>Fungi</taxon>
        <taxon>Dikarya</taxon>
        <taxon>Ascomycota</taxon>
        <taxon>Pezizomycotina</taxon>
        <taxon>Sordariomycetes</taxon>
        <taxon>Sordariomycetidae</taxon>
        <taxon>Sordariales</taxon>
        <taxon>Naviculisporaceae</taxon>
        <taxon>Rhypophila</taxon>
    </lineage>
</organism>
<proteinExistence type="predicted"/>
<gene>
    <name evidence="2" type="ORF">QBC37DRAFT_391769</name>
</gene>
<evidence type="ECO:0000313" key="3">
    <source>
        <dbReference type="Proteomes" id="UP001301769"/>
    </source>
</evidence>
<protein>
    <submittedName>
        <fullName evidence="2">Uncharacterized protein</fullName>
    </submittedName>
</protein>